<dbReference type="NCBIfam" id="NF005710">
    <property type="entry name" value="PRK07522.1"/>
    <property type="match status" value="1"/>
</dbReference>
<keyword evidence="4" id="KW-0055">Arginine biosynthesis</keyword>
<dbReference type="GO" id="GO:0006526">
    <property type="term" value="P:L-arginine biosynthetic process"/>
    <property type="evidence" value="ECO:0007669"/>
    <property type="project" value="UniProtKB-KW"/>
</dbReference>
<dbReference type="CDD" id="cd03894">
    <property type="entry name" value="M20_ArgE"/>
    <property type="match status" value="1"/>
</dbReference>
<evidence type="ECO:0000256" key="7">
    <source>
        <dbReference type="ARBA" id="ARBA00022801"/>
    </source>
</evidence>
<gene>
    <name evidence="11" type="primary">argE</name>
    <name evidence="11" type="ORF">DY251_01355</name>
</gene>
<dbReference type="PANTHER" id="PTHR43808">
    <property type="entry name" value="ACETYLORNITHINE DEACETYLASE"/>
    <property type="match status" value="1"/>
</dbReference>
<dbReference type="Gene3D" id="3.30.70.360">
    <property type="match status" value="1"/>
</dbReference>
<keyword evidence="3" id="KW-0963">Cytoplasm</keyword>
<organism evidence="11 12">
    <name type="scientific">Mesorhizobium denitrificans</name>
    <dbReference type="NCBI Taxonomy" id="2294114"/>
    <lineage>
        <taxon>Bacteria</taxon>
        <taxon>Pseudomonadati</taxon>
        <taxon>Pseudomonadota</taxon>
        <taxon>Alphaproteobacteria</taxon>
        <taxon>Hyphomicrobiales</taxon>
        <taxon>Phyllobacteriaceae</taxon>
        <taxon>Mesorhizobium</taxon>
    </lineage>
</organism>
<evidence type="ECO:0000313" key="12">
    <source>
        <dbReference type="Proteomes" id="UP000262379"/>
    </source>
</evidence>
<keyword evidence="5" id="KW-0028">Amino-acid biosynthesis</keyword>
<evidence type="ECO:0000256" key="5">
    <source>
        <dbReference type="ARBA" id="ARBA00022605"/>
    </source>
</evidence>
<proteinExistence type="inferred from homology"/>
<comment type="similarity">
    <text evidence="2">Belongs to the peptidase M20A family. ArgE subfamily.</text>
</comment>
<dbReference type="InterPro" id="IPR011650">
    <property type="entry name" value="Peptidase_M20_dimer"/>
</dbReference>
<dbReference type="AlphaFoldDB" id="A0A371XJK7"/>
<keyword evidence="6" id="KW-0479">Metal-binding</keyword>
<comment type="caution">
    <text evidence="11">The sequence shown here is derived from an EMBL/GenBank/DDBJ whole genome shotgun (WGS) entry which is preliminary data.</text>
</comment>
<protein>
    <submittedName>
        <fullName evidence="11">Acetylornithine deacetylase</fullName>
        <ecNumber evidence="11">3.5.1.16</ecNumber>
    </submittedName>
</protein>
<dbReference type="GO" id="GO:0008777">
    <property type="term" value="F:acetylornithine deacetylase activity"/>
    <property type="evidence" value="ECO:0007669"/>
    <property type="project" value="UniProtKB-EC"/>
</dbReference>
<accession>A0A371XJK7</accession>
<dbReference type="PANTHER" id="PTHR43808:SF31">
    <property type="entry name" value="N-ACETYL-L-CITRULLINE DEACETYLASE"/>
    <property type="match status" value="1"/>
</dbReference>
<keyword evidence="12" id="KW-1185">Reference proteome</keyword>
<dbReference type="InterPro" id="IPR050072">
    <property type="entry name" value="Peptidase_M20A"/>
</dbReference>
<reference evidence="12" key="1">
    <citation type="submission" date="2018-08" db="EMBL/GenBank/DDBJ databases">
        <authorList>
            <person name="Im W.T."/>
        </authorList>
    </citation>
    <scope>NUCLEOTIDE SEQUENCE [LARGE SCALE GENOMIC DNA]</scope>
    <source>
        <strain evidence="12">LA-28</strain>
    </source>
</reference>
<dbReference type="Pfam" id="PF01546">
    <property type="entry name" value="Peptidase_M20"/>
    <property type="match status" value="1"/>
</dbReference>
<feature type="domain" description="Peptidase M20 dimerisation" evidence="10">
    <location>
        <begin position="179"/>
        <end position="289"/>
    </location>
</feature>
<keyword evidence="7 11" id="KW-0378">Hydrolase</keyword>
<dbReference type="SUPFAM" id="SSF53187">
    <property type="entry name" value="Zn-dependent exopeptidases"/>
    <property type="match status" value="1"/>
</dbReference>
<sequence>MGAAGLSSTQACIDSIERLIAFPTVSRNPNSDLLAHVEAWLDRHGVASTILWNEDRSKGNLWATIGPTDVPGVILSGHSDVVPVDGQDWSSDPFVARIADGKLYGRGACDMKGFVGIVLAAVPELTQRKLLAPIHIAISYDEELGCTGVRSLIDRISAMPVKPALCIVGEPTLMQVVLGHKGGGLFRAIVTGSSAHSSLAPQAANAIEAAADLITFIRELSREQSACGHHDHAYDVPHSTLSVTTISGGAALNIIPEHCEFGFDIRSLPEVDAPALIRRIRDHAETQLLPAMRRVAPHASIVIEPVAEFVGLSTDAEHPAVTFVKRLAGRNDHAKVAYGTEAGLFSTNAGVPSVVCGPGSIEQAHKPDEFLAIAEIDRCRQFLGRLADALEQEAPQWA</sequence>
<dbReference type="NCBIfam" id="TIGR01892">
    <property type="entry name" value="AcOrn-deacetyl"/>
    <property type="match status" value="1"/>
</dbReference>
<comment type="cofactor">
    <cofactor evidence="1">
        <name>Zn(2+)</name>
        <dbReference type="ChEBI" id="CHEBI:29105"/>
    </cofactor>
</comment>
<dbReference type="InterPro" id="IPR001261">
    <property type="entry name" value="ArgE/DapE_CS"/>
</dbReference>
<dbReference type="GO" id="GO:0046872">
    <property type="term" value="F:metal ion binding"/>
    <property type="evidence" value="ECO:0007669"/>
    <property type="project" value="UniProtKB-KW"/>
</dbReference>
<dbReference type="InterPro" id="IPR036264">
    <property type="entry name" value="Bact_exopeptidase_dim_dom"/>
</dbReference>
<dbReference type="InterPro" id="IPR010169">
    <property type="entry name" value="AcOrn-deacetyl"/>
</dbReference>
<evidence type="ECO:0000256" key="3">
    <source>
        <dbReference type="ARBA" id="ARBA00022490"/>
    </source>
</evidence>
<keyword evidence="9" id="KW-0170">Cobalt</keyword>
<dbReference type="RefSeq" id="WP_116622032.1">
    <property type="nucleotide sequence ID" value="NZ_QURN01000001.1"/>
</dbReference>
<name>A0A371XJK7_9HYPH</name>
<evidence type="ECO:0000256" key="9">
    <source>
        <dbReference type="ARBA" id="ARBA00023285"/>
    </source>
</evidence>
<dbReference type="Proteomes" id="UP000262379">
    <property type="component" value="Unassembled WGS sequence"/>
</dbReference>
<evidence type="ECO:0000313" key="11">
    <source>
        <dbReference type="EMBL" id="RFC69412.1"/>
    </source>
</evidence>
<dbReference type="Pfam" id="PF07687">
    <property type="entry name" value="M20_dimer"/>
    <property type="match status" value="1"/>
</dbReference>
<evidence type="ECO:0000256" key="8">
    <source>
        <dbReference type="ARBA" id="ARBA00022833"/>
    </source>
</evidence>
<evidence type="ECO:0000256" key="6">
    <source>
        <dbReference type="ARBA" id="ARBA00022723"/>
    </source>
</evidence>
<evidence type="ECO:0000256" key="4">
    <source>
        <dbReference type="ARBA" id="ARBA00022571"/>
    </source>
</evidence>
<evidence type="ECO:0000256" key="2">
    <source>
        <dbReference type="ARBA" id="ARBA00005691"/>
    </source>
</evidence>
<dbReference type="SUPFAM" id="SSF55031">
    <property type="entry name" value="Bacterial exopeptidase dimerisation domain"/>
    <property type="match status" value="1"/>
</dbReference>
<dbReference type="EMBL" id="QURN01000001">
    <property type="protein sequence ID" value="RFC69412.1"/>
    <property type="molecule type" value="Genomic_DNA"/>
</dbReference>
<dbReference type="Gene3D" id="3.40.630.10">
    <property type="entry name" value="Zn peptidases"/>
    <property type="match status" value="1"/>
</dbReference>
<evidence type="ECO:0000256" key="1">
    <source>
        <dbReference type="ARBA" id="ARBA00001947"/>
    </source>
</evidence>
<dbReference type="PROSITE" id="PS00759">
    <property type="entry name" value="ARGE_DAPE_CPG2_2"/>
    <property type="match status" value="1"/>
</dbReference>
<dbReference type="EC" id="3.5.1.16" evidence="11"/>
<evidence type="ECO:0000259" key="10">
    <source>
        <dbReference type="Pfam" id="PF07687"/>
    </source>
</evidence>
<keyword evidence="8" id="KW-0862">Zinc</keyword>
<dbReference type="InterPro" id="IPR002933">
    <property type="entry name" value="Peptidase_M20"/>
</dbReference>